<dbReference type="PATRIC" id="fig|1423777.3.peg.1046"/>
<comment type="cofactor">
    <cofactor evidence="1 10">
        <name>pyridoxal 5'-phosphate</name>
        <dbReference type="ChEBI" id="CHEBI:597326"/>
    </cofactor>
</comment>
<comment type="catalytic activity">
    <reaction evidence="8">
        <text>L-methionine + H2O = methanethiol + 2-oxobutanoate + NH4(+)</text>
        <dbReference type="Rhea" id="RHEA:23800"/>
        <dbReference type="ChEBI" id="CHEBI:15377"/>
        <dbReference type="ChEBI" id="CHEBI:16007"/>
        <dbReference type="ChEBI" id="CHEBI:16763"/>
        <dbReference type="ChEBI" id="CHEBI:28938"/>
        <dbReference type="ChEBI" id="CHEBI:57844"/>
        <dbReference type="EC" id="4.4.1.11"/>
    </reaction>
    <physiologicalReaction direction="left-to-right" evidence="8">
        <dbReference type="Rhea" id="RHEA:23801"/>
    </physiologicalReaction>
</comment>
<dbReference type="GO" id="GO:0005737">
    <property type="term" value="C:cytoplasm"/>
    <property type="evidence" value="ECO:0007669"/>
    <property type="project" value="TreeGrafter"/>
</dbReference>
<dbReference type="EMBL" id="AZEH01000034">
    <property type="protein sequence ID" value="KRL05070.1"/>
    <property type="molecule type" value="Genomic_DNA"/>
</dbReference>
<accession>A0A0R1MAB8</accession>
<dbReference type="InterPro" id="IPR006235">
    <property type="entry name" value="OAc-hSer/O-AcSer_sulfhydrylase"/>
</dbReference>
<evidence type="ECO:0000256" key="7">
    <source>
        <dbReference type="ARBA" id="ARBA00048780"/>
    </source>
</evidence>
<dbReference type="Gene3D" id="3.40.640.10">
    <property type="entry name" value="Type I PLP-dependent aspartate aminotransferase-like (Major domain)"/>
    <property type="match status" value="1"/>
</dbReference>
<dbReference type="GO" id="GO:0003961">
    <property type="term" value="F:O-acetylhomoserine aminocarboxypropyltransferase activity"/>
    <property type="evidence" value="ECO:0007669"/>
    <property type="project" value="TreeGrafter"/>
</dbReference>
<dbReference type="GO" id="GO:0071269">
    <property type="term" value="P:L-homocysteine biosynthetic process"/>
    <property type="evidence" value="ECO:0007669"/>
    <property type="project" value="TreeGrafter"/>
</dbReference>
<dbReference type="PANTHER" id="PTHR43797">
    <property type="entry name" value="HOMOCYSTEINE/CYSTEINE SYNTHASE"/>
    <property type="match status" value="1"/>
</dbReference>
<evidence type="ECO:0000313" key="11">
    <source>
        <dbReference type="EMBL" id="KRL05070.1"/>
    </source>
</evidence>
<dbReference type="Gene3D" id="3.90.1150.10">
    <property type="entry name" value="Aspartate Aminotransferase, domain 1"/>
    <property type="match status" value="1"/>
</dbReference>
<dbReference type="FunFam" id="3.40.640.10:FF:000046">
    <property type="entry name" value="Cystathionine gamma-lyase"/>
    <property type="match status" value="1"/>
</dbReference>
<evidence type="ECO:0000256" key="8">
    <source>
        <dbReference type="ARBA" id="ARBA00052699"/>
    </source>
</evidence>
<keyword evidence="12" id="KW-1185">Reference proteome</keyword>
<dbReference type="EC" id="4.4.1.2" evidence="5"/>
<dbReference type="AlphaFoldDB" id="A0A0R1MAB8"/>
<dbReference type="InterPro" id="IPR015422">
    <property type="entry name" value="PyrdxlP-dep_Trfase_small"/>
</dbReference>
<dbReference type="GO" id="GO:0004124">
    <property type="term" value="F:cysteine synthase activity"/>
    <property type="evidence" value="ECO:0007669"/>
    <property type="project" value="TreeGrafter"/>
</dbReference>
<dbReference type="PANTHER" id="PTHR43797:SF2">
    <property type="entry name" value="HOMOCYSTEINE_CYSTEINE SYNTHASE"/>
    <property type="match status" value="1"/>
</dbReference>
<dbReference type="InterPro" id="IPR000277">
    <property type="entry name" value="Cys/Met-Metab_PyrdxlP-dep_enz"/>
</dbReference>
<evidence type="ECO:0000256" key="6">
    <source>
        <dbReference type="ARBA" id="ARBA00047199"/>
    </source>
</evidence>
<evidence type="ECO:0000256" key="3">
    <source>
        <dbReference type="ARBA" id="ARBA00022679"/>
    </source>
</evidence>
<organism evidence="11 12">
    <name type="scientific">Liquorilactobacillus oeni DSM 19972</name>
    <dbReference type="NCBI Taxonomy" id="1423777"/>
    <lineage>
        <taxon>Bacteria</taxon>
        <taxon>Bacillati</taxon>
        <taxon>Bacillota</taxon>
        <taxon>Bacilli</taxon>
        <taxon>Lactobacillales</taxon>
        <taxon>Lactobacillaceae</taxon>
        <taxon>Liquorilactobacillus</taxon>
    </lineage>
</organism>
<comment type="similarity">
    <text evidence="2 10">Belongs to the trans-sulfuration enzymes family.</text>
</comment>
<name>A0A0R1MAB8_9LACO</name>
<dbReference type="SUPFAM" id="SSF53383">
    <property type="entry name" value="PLP-dependent transferases"/>
    <property type="match status" value="1"/>
</dbReference>
<sequence>MKILEDCKFNTRRIHAGYKPSEHHFASSVPIYQTAAFELTNTQVANQIVTGQLPGRFDYSRDGNPTVAVFEKRIAALEGGVDAVAVGSGMSAISFAIFNVAEGGGRIIAPTNIYGSSLDEFRNFFPKFGINFDLVDSPNDFEGIKRLIGSDTKAIYVESVANPSTEIADIEGLAKIAHEAGIPLIVDNTLPTPYLLRPFEYGADITVYSSTKGINGHGNALSGLVVDHGKFDWNNGHFPQFTENEFILGDEEQHIQHSFVSKFGNAAFIKRIRMKYVRLLGSVLGPSEAYLILLGLETISERLDKEVSNAKKIAEFLAQSQYVKQVFYSGTESNNKLLKKYFPKGVGALLSFELKGKESNVAKLIENLHIFSYLPNIGDAKSLIVNPARTTHREVPQKIRIKHGLNNQLLRLSIGLEDADDLITDLRQGLERAFY</sequence>
<dbReference type="InterPro" id="IPR015421">
    <property type="entry name" value="PyrdxlP-dep_Trfase_major"/>
</dbReference>
<keyword evidence="4 9" id="KW-0663">Pyridoxal phosphate</keyword>
<comment type="catalytic activity">
    <reaction evidence="7">
        <text>L-homocysteine + H2O = 2-oxobutanoate + hydrogen sulfide + NH4(+) + H(+)</text>
        <dbReference type="Rhea" id="RHEA:14501"/>
        <dbReference type="ChEBI" id="CHEBI:15377"/>
        <dbReference type="ChEBI" id="CHEBI:15378"/>
        <dbReference type="ChEBI" id="CHEBI:16763"/>
        <dbReference type="ChEBI" id="CHEBI:28938"/>
        <dbReference type="ChEBI" id="CHEBI:29919"/>
        <dbReference type="ChEBI" id="CHEBI:58199"/>
        <dbReference type="EC" id="4.4.1.2"/>
    </reaction>
    <physiologicalReaction direction="left-to-right" evidence="7">
        <dbReference type="Rhea" id="RHEA:14502"/>
    </physiologicalReaction>
</comment>
<dbReference type="Proteomes" id="UP000051686">
    <property type="component" value="Unassembled WGS sequence"/>
</dbReference>
<evidence type="ECO:0000256" key="1">
    <source>
        <dbReference type="ARBA" id="ARBA00001933"/>
    </source>
</evidence>
<dbReference type="GO" id="GO:0030170">
    <property type="term" value="F:pyridoxal phosphate binding"/>
    <property type="evidence" value="ECO:0007669"/>
    <property type="project" value="InterPro"/>
</dbReference>
<dbReference type="GO" id="GO:0018826">
    <property type="term" value="F:methionine gamma-lyase activity"/>
    <property type="evidence" value="ECO:0007669"/>
    <property type="project" value="UniProtKB-EC"/>
</dbReference>
<dbReference type="CDD" id="cd00614">
    <property type="entry name" value="CGS_like"/>
    <property type="match status" value="1"/>
</dbReference>
<dbReference type="GO" id="GO:0019346">
    <property type="term" value="P:transsulfuration"/>
    <property type="evidence" value="ECO:0007669"/>
    <property type="project" value="InterPro"/>
</dbReference>
<gene>
    <name evidence="11" type="ORF">FD46_GL001011</name>
</gene>
<evidence type="ECO:0000256" key="2">
    <source>
        <dbReference type="ARBA" id="ARBA00009077"/>
    </source>
</evidence>
<evidence type="ECO:0000256" key="9">
    <source>
        <dbReference type="PIRSR" id="PIRSR001434-2"/>
    </source>
</evidence>
<evidence type="ECO:0000313" key="12">
    <source>
        <dbReference type="Proteomes" id="UP000051686"/>
    </source>
</evidence>
<evidence type="ECO:0000256" key="4">
    <source>
        <dbReference type="ARBA" id="ARBA00022898"/>
    </source>
</evidence>
<proteinExistence type="inferred from homology"/>
<evidence type="ECO:0000256" key="10">
    <source>
        <dbReference type="RuleBase" id="RU362118"/>
    </source>
</evidence>
<dbReference type="GO" id="GO:0006535">
    <property type="term" value="P:cysteine biosynthetic process from serine"/>
    <property type="evidence" value="ECO:0007669"/>
    <property type="project" value="TreeGrafter"/>
</dbReference>
<dbReference type="STRING" id="1423777.FD46_GL001011"/>
<comment type="caution">
    <text evidence="11">The sequence shown here is derived from an EMBL/GenBank/DDBJ whole genome shotgun (WGS) entry which is preliminary data.</text>
</comment>
<evidence type="ECO:0000256" key="5">
    <source>
        <dbReference type="ARBA" id="ARBA00047175"/>
    </source>
</evidence>
<dbReference type="GO" id="GO:0047982">
    <property type="term" value="F:homocysteine desulfhydrase activity"/>
    <property type="evidence" value="ECO:0007669"/>
    <property type="project" value="UniProtKB-EC"/>
</dbReference>
<dbReference type="PIRSF" id="PIRSF001434">
    <property type="entry name" value="CGS"/>
    <property type="match status" value="1"/>
</dbReference>
<dbReference type="InterPro" id="IPR015424">
    <property type="entry name" value="PyrdxlP-dep_Trfase"/>
</dbReference>
<feature type="modified residue" description="N6-(pyridoxal phosphate)lysine" evidence="9">
    <location>
        <position position="212"/>
    </location>
</feature>
<keyword evidence="3" id="KW-0808">Transferase</keyword>
<protein>
    <recommendedName>
        <fullName evidence="5">homocysteine desulfhydrase</fullName>
        <ecNumber evidence="5">4.4.1.2</ecNumber>
    </recommendedName>
    <alternativeName>
        <fullName evidence="6">Homocysteine desulfhydrase</fullName>
    </alternativeName>
</protein>
<dbReference type="Pfam" id="PF01053">
    <property type="entry name" value="Cys_Met_Meta_PP"/>
    <property type="match status" value="1"/>
</dbReference>
<reference evidence="11 12" key="1">
    <citation type="journal article" date="2015" name="Genome Announc.">
        <title>Expanding the biotechnology potential of lactobacilli through comparative genomics of 213 strains and associated genera.</title>
        <authorList>
            <person name="Sun Z."/>
            <person name="Harris H.M."/>
            <person name="McCann A."/>
            <person name="Guo C."/>
            <person name="Argimon S."/>
            <person name="Zhang W."/>
            <person name="Yang X."/>
            <person name="Jeffery I.B."/>
            <person name="Cooney J.C."/>
            <person name="Kagawa T.F."/>
            <person name="Liu W."/>
            <person name="Song Y."/>
            <person name="Salvetti E."/>
            <person name="Wrobel A."/>
            <person name="Rasinkangas P."/>
            <person name="Parkhill J."/>
            <person name="Rea M.C."/>
            <person name="O'Sullivan O."/>
            <person name="Ritari J."/>
            <person name="Douillard F.P."/>
            <person name="Paul Ross R."/>
            <person name="Yang R."/>
            <person name="Briner A.E."/>
            <person name="Felis G.E."/>
            <person name="de Vos W.M."/>
            <person name="Barrangou R."/>
            <person name="Klaenhammer T.R."/>
            <person name="Caufield P.W."/>
            <person name="Cui Y."/>
            <person name="Zhang H."/>
            <person name="O'Toole P.W."/>
        </authorList>
    </citation>
    <scope>NUCLEOTIDE SEQUENCE [LARGE SCALE GENOMIC DNA]</scope>
    <source>
        <strain evidence="11 12">DSM 19972</strain>
    </source>
</reference>